<keyword evidence="3 7" id="KW-0812">Transmembrane</keyword>
<keyword evidence="5 7" id="KW-1133">Transmembrane helix</keyword>
<dbReference type="InterPro" id="IPR051987">
    <property type="entry name" value="Sigma-2_receptor-like"/>
</dbReference>
<evidence type="ECO:0000256" key="4">
    <source>
        <dbReference type="ARBA" id="ARBA00022824"/>
    </source>
</evidence>
<evidence type="ECO:0000256" key="6">
    <source>
        <dbReference type="ARBA" id="ARBA00023136"/>
    </source>
</evidence>
<comment type="caution">
    <text evidence="9">The sequence shown here is derived from an EMBL/GenBank/DDBJ whole genome shotgun (WGS) entry which is preliminary data.</text>
</comment>
<accession>A0A8T2RXS5</accession>
<name>A0A8T2RXS5_CERRI</name>
<dbReference type="OrthoDB" id="433124at2759"/>
<keyword evidence="6 7" id="KW-0472">Membrane</keyword>
<proteinExistence type="inferred from homology"/>
<dbReference type="Proteomes" id="UP000825935">
    <property type="component" value="Chromosome 23"/>
</dbReference>
<comment type="similarity">
    <text evidence="2">Belongs to the TMEM97/sigma-2 receptor family.</text>
</comment>
<dbReference type="AlphaFoldDB" id="A0A8T2RXS5"/>
<keyword evidence="4" id="KW-0256">Endoplasmic reticulum</keyword>
<dbReference type="OMA" id="CTATTMI"/>
<dbReference type="GO" id="GO:0005789">
    <property type="term" value="C:endoplasmic reticulum membrane"/>
    <property type="evidence" value="ECO:0007669"/>
    <property type="project" value="UniProtKB-SubCell"/>
</dbReference>
<dbReference type="EMBL" id="CM035428">
    <property type="protein sequence ID" value="KAH7301306.1"/>
    <property type="molecule type" value="Genomic_DNA"/>
</dbReference>
<evidence type="ECO:0000313" key="10">
    <source>
        <dbReference type="Proteomes" id="UP000825935"/>
    </source>
</evidence>
<comment type="subcellular location">
    <subcellularLocation>
        <location evidence="1">Endoplasmic reticulum membrane</location>
        <topology evidence="1">Multi-pass membrane protein</topology>
    </subcellularLocation>
</comment>
<evidence type="ECO:0000256" key="1">
    <source>
        <dbReference type="ARBA" id="ARBA00004477"/>
    </source>
</evidence>
<evidence type="ECO:0000256" key="5">
    <source>
        <dbReference type="ARBA" id="ARBA00022989"/>
    </source>
</evidence>
<dbReference type="PROSITE" id="PS51751">
    <property type="entry name" value="EXPERA"/>
    <property type="match status" value="1"/>
</dbReference>
<gene>
    <name evidence="9" type="ORF">KP509_23G019500</name>
</gene>
<reference evidence="9 10" key="1">
    <citation type="submission" date="2021-08" db="EMBL/GenBank/DDBJ databases">
        <title>WGS assembly of Ceratopteris richardii.</title>
        <authorList>
            <person name="Marchant D.B."/>
            <person name="Chen G."/>
            <person name="Jenkins J."/>
            <person name="Shu S."/>
            <person name="Leebens-Mack J."/>
            <person name="Grimwood J."/>
            <person name="Schmutz J."/>
            <person name="Soltis P."/>
            <person name="Soltis D."/>
            <person name="Chen Z.-H."/>
        </authorList>
    </citation>
    <scope>NUCLEOTIDE SEQUENCE [LARGE SCALE GENOMIC DNA]</scope>
    <source>
        <strain evidence="9">Whitten #5841</strain>
        <tissue evidence="9">Leaf</tissue>
    </source>
</reference>
<feature type="transmembrane region" description="Helical" evidence="7">
    <location>
        <begin position="129"/>
        <end position="149"/>
    </location>
</feature>
<dbReference type="InterPro" id="IPR033118">
    <property type="entry name" value="EXPERA"/>
</dbReference>
<dbReference type="PANTHER" id="PTHR31204:SF1">
    <property type="entry name" value="SIGMA INTRACELLULAR RECEPTOR 2"/>
    <property type="match status" value="1"/>
</dbReference>
<feature type="transmembrane region" description="Helical" evidence="7">
    <location>
        <begin position="98"/>
        <end position="117"/>
    </location>
</feature>
<feature type="domain" description="EXPERA" evidence="8">
    <location>
        <begin position="8"/>
        <end position="141"/>
    </location>
</feature>
<feature type="transmembrane region" description="Helical" evidence="7">
    <location>
        <begin position="63"/>
        <end position="86"/>
    </location>
</feature>
<feature type="transmembrane region" description="Helical" evidence="7">
    <location>
        <begin position="12"/>
        <end position="32"/>
    </location>
</feature>
<dbReference type="InterPro" id="IPR016964">
    <property type="entry name" value="Sigma2_recept"/>
</dbReference>
<dbReference type="PANTHER" id="PTHR31204">
    <property type="entry name" value="SIGMA INTRACELLULAR RECEPTOR 2"/>
    <property type="match status" value="1"/>
</dbReference>
<evidence type="ECO:0000256" key="7">
    <source>
        <dbReference type="PIRNR" id="PIRNR031032"/>
    </source>
</evidence>
<dbReference type="Pfam" id="PF05241">
    <property type="entry name" value="EBP"/>
    <property type="match status" value="1"/>
</dbReference>
<dbReference type="PIRSF" id="PIRSF031032">
    <property type="entry name" value="TMP_97_prd"/>
    <property type="match status" value="1"/>
</dbReference>
<protein>
    <recommendedName>
        <fullName evidence="8">EXPERA domain-containing protein</fullName>
    </recommendedName>
</protein>
<evidence type="ECO:0000256" key="3">
    <source>
        <dbReference type="ARBA" id="ARBA00022692"/>
    </source>
</evidence>
<organism evidence="9 10">
    <name type="scientific">Ceratopteris richardii</name>
    <name type="common">Triangle waterfern</name>
    <dbReference type="NCBI Taxonomy" id="49495"/>
    <lineage>
        <taxon>Eukaryota</taxon>
        <taxon>Viridiplantae</taxon>
        <taxon>Streptophyta</taxon>
        <taxon>Embryophyta</taxon>
        <taxon>Tracheophyta</taxon>
        <taxon>Polypodiopsida</taxon>
        <taxon>Polypodiidae</taxon>
        <taxon>Polypodiales</taxon>
        <taxon>Pteridineae</taxon>
        <taxon>Pteridaceae</taxon>
        <taxon>Parkerioideae</taxon>
        <taxon>Ceratopteris</taxon>
    </lineage>
</organism>
<evidence type="ECO:0000313" key="9">
    <source>
        <dbReference type="EMBL" id="KAH7301306.1"/>
    </source>
</evidence>
<evidence type="ECO:0000259" key="8">
    <source>
        <dbReference type="PROSITE" id="PS51751"/>
    </source>
</evidence>
<keyword evidence="10" id="KW-1185">Reference proteome</keyword>
<sequence length="162" mass="18625">MASVKRFADLFFTTYFVMHIFITVFVDSQAILPASLYPLPLRSIFSWHISFSGDYLMRDMPPYFKGLVFAEVFLQIPLFFANAYGFYHEKRWARTTGLIYGVTAATSLVPILTDFLYSNVATKNLLMAIYVPFLVIPLALVFHVIISYSETQPRNLKGRKRA</sequence>
<evidence type="ECO:0000256" key="2">
    <source>
        <dbReference type="ARBA" id="ARBA00009096"/>
    </source>
</evidence>